<comment type="caution">
    <text evidence="1">The sequence shown here is derived from an EMBL/GenBank/DDBJ whole genome shotgun (WGS) entry which is preliminary data.</text>
</comment>
<proteinExistence type="predicted"/>
<dbReference type="EMBL" id="NBTZ01000030">
    <property type="protein sequence ID" value="OTP77547.1"/>
    <property type="molecule type" value="Genomic_DNA"/>
</dbReference>
<dbReference type="Proteomes" id="UP000195221">
    <property type="component" value="Unassembled WGS sequence"/>
</dbReference>
<evidence type="ECO:0000313" key="1">
    <source>
        <dbReference type="EMBL" id="OTP77547.1"/>
    </source>
</evidence>
<evidence type="ECO:0000313" key="2">
    <source>
        <dbReference type="Proteomes" id="UP000195221"/>
    </source>
</evidence>
<reference evidence="1 2" key="1">
    <citation type="submission" date="2017-03" db="EMBL/GenBank/DDBJ databases">
        <title>Genome analysis of strain PAMC 26577.</title>
        <authorList>
            <person name="Oh H.-M."/>
            <person name="Yang J.-A."/>
        </authorList>
    </citation>
    <scope>NUCLEOTIDE SEQUENCE [LARGE SCALE GENOMIC DNA]</scope>
    <source>
        <strain evidence="1 2">PAMC 26577</strain>
    </source>
</reference>
<protein>
    <submittedName>
        <fullName evidence="1">Uncharacterized protein</fullName>
    </submittedName>
</protein>
<dbReference type="AlphaFoldDB" id="A0A242N1I9"/>
<sequence>MMRSRRRSIKDLRPSVALVCRVVSREPVSCGLGKRTRPPCMSKDHAIRAGI</sequence>
<name>A0A242N1I9_CABSO</name>
<organism evidence="1 2">
    <name type="scientific">Caballeronia sordidicola</name>
    <name type="common">Burkholderia sordidicola</name>
    <dbReference type="NCBI Taxonomy" id="196367"/>
    <lineage>
        <taxon>Bacteria</taxon>
        <taxon>Pseudomonadati</taxon>
        <taxon>Pseudomonadota</taxon>
        <taxon>Betaproteobacteria</taxon>
        <taxon>Burkholderiales</taxon>
        <taxon>Burkholderiaceae</taxon>
        <taxon>Caballeronia</taxon>
    </lineage>
</organism>
<gene>
    <name evidence="1" type="ORF">PAMC26577_07920</name>
</gene>
<accession>A0A242N1I9</accession>